<feature type="transmembrane region" description="Helical" evidence="5">
    <location>
        <begin position="283"/>
        <end position="300"/>
    </location>
</feature>
<feature type="transmembrane region" description="Helical" evidence="5">
    <location>
        <begin position="177"/>
        <end position="196"/>
    </location>
</feature>
<evidence type="ECO:0000313" key="8">
    <source>
        <dbReference type="Proteomes" id="UP001164965"/>
    </source>
</evidence>
<dbReference type="EMBL" id="CP110615">
    <property type="protein sequence ID" value="UZJ24169.1"/>
    <property type="molecule type" value="Genomic_DNA"/>
</dbReference>
<dbReference type="Gene3D" id="1.20.1250.20">
    <property type="entry name" value="MFS general substrate transporter like domains"/>
    <property type="match status" value="2"/>
</dbReference>
<protein>
    <submittedName>
        <fullName evidence="7">MFS transporter</fullName>
    </submittedName>
</protein>
<feature type="transmembrane region" description="Helical" evidence="5">
    <location>
        <begin position="21"/>
        <end position="48"/>
    </location>
</feature>
<evidence type="ECO:0000256" key="3">
    <source>
        <dbReference type="ARBA" id="ARBA00022989"/>
    </source>
</evidence>
<accession>A0ABY6NY59</accession>
<dbReference type="PROSITE" id="PS50850">
    <property type="entry name" value="MFS"/>
    <property type="match status" value="1"/>
</dbReference>
<feature type="transmembrane region" description="Helical" evidence="5">
    <location>
        <begin position="54"/>
        <end position="77"/>
    </location>
</feature>
<evidence type="ECO:0000256" key="1">
    <source>
        <dbReference type="ARBA" id="ARBA00004651"/>
    </source>
</evidence>
<feature type="transmembrane region" description="Helical" evidence="5">
    <location>
        <begin position="145"/>
        <end position="165"/>
    </location>
</feature>
<keyword evidence="8" id="KW-1185">Reference proteome</keyword>
<dbReference type="InterPro" id="IPR011701">
    <property type="entry name" value="MFS"/>
</dbReference>
<feature type="transmembrane region" description="Helical" evidence="5">
    <location>
        <begin position="338"/>
        <end position="358"/>
    </location>
</feature>
<feature type="domain" description="Major facilitator superfamily (MFS) profile" evidence="6">
    <location>
        <begin position="21"/>
        <end position="433"/>
    </location>
</feature>
<dbReference type="PANTHER" id="PTHR11662:SF399">
    <property type="entry name" value="FI19708P1-RELATED"/>
    <property type="match status" value="1"/>
</dbReference>
<feature type="transmembrane region" description="Helical" evidence="5">
    <location>
        <begin position="309"/>
        <end position="326"/>
    </location>
</feature>
<evidence type="ECO:0000256" key="5">
    <source>
        <dbReference type="SAM" id="Phobius"/>
    </source>
</evidence>
<comment type="subcellular location">
    <subcellularLocation>
        <location evidence="1">Cell membrane</location>
        <topology evidence="1">Multi-pass membrane protein</topology>
    </subcellularLocation>
</comment>
<name>A0ABY6NY59_9NOCA</name>
<feature type="transmembrane region" description="Helical" evidence="5">
    <location>
        <begin position="111"/>
        <end position="133"/>
    </location>
</feature>
<dbReference type="Pfam" id="PF07690">
    <property type="entry name" value="MFS_1"/>
    <property type="match status" value="1"/>
</dbReference>
<keyword evidence="3 5" id="KW-1133">Transmembrane helix</keyword>
<evidence type="ECO:0000313" key="7">
    <source>
        <dbReference type="EMBL" id="UZJ24169.1"/>
    </source>
</evidence>
<dbReference type="InterPro" id="IPR020846">
    <property type="entry name" value="MFS_dom"/>
</dbReference>
<feature type="transmembrane region" description="Helical" evidence="5">
    <location>
        <begin position="584"/>
        <end position="606"/>
    </location>
</feature>
<sequence length="635" mass="67522">MSRLWDRELEHYPPDRARYTSLAIVVLTTVVLYYQLYLAGAVATQIISGFGMSFVYYVNISVVGYIFGAAASVAAGLADRYGRANIVTVGLLITGLLCLFGIPAASTKLEFAIVFIAIGFVEGIILVATPALVRDFSPQLGRASAMGFWTLGPVLGSLVVSIVVTNTVDRLGSWQDQYVICGIVGIVVFIIALVGLRELSPGLRDQLMVSERDRVLVEARAKGLDTEAITSHGFRQVLKLDVIGSAFAISVFLIIYYVAVGFFPIYFETVFGFSSSQANSLGNWLWSFDAGALLIVGWLSDKLRVRKPFMIVGAVGSIIFTLLFASKATQPDTSYTTFVVLLSLLAVFLGVAYAPWMASFTETVERHNPALIASGLAVWGLVIRIVIAVSVFFVPLVVHSVTPLVEKGPQVSALAAKYAPELATAAKLSPATAAGLAATPTNPTVQATAVSELSGQSVTDVVKVITLGAQYSDQLATAATLDVATQTALLTNPTDQASQAKAVGEIAKGLGIDPGAAIAKLQALATVPPADLVFLATSAAPVQAAAADLTALGAVPSSDLAYLQANGAEVQQAAADSPTQWKHYFWIGALGQLVFIPLVFVMAGFWDPRKARREQEAHEVWLTEELAKLDRLEKV</sequence>
<feature type="transmembrane region" description="Helical" evidence="5">
    <location>
        <begin position="370"/>
        <end position="398"/>
    </location>
</feature>
<dbReference type="InterPro" id="IPR036259">
    <property type="entry name" value="MFS_trans_sf"/>
</dbReference>
<evidence type="ECO:0000259" key="6">
    <source>
        <dbReference type="PROSITE" id="PS50850"/>
    </source>
</evidence>
<dbReference type="Proteomes" id="UP001164965">
    <property type="component" value="Chromosome"/>
</dbReference>
<dbReference type="CDD" id="cd06174">
    <property type="entry name" value="MFS"/>
    <property type="match status" value="1"/>
</dbReference>
<evidence type="ECO:0000256" key="2">
    <source>
        <dbReference type="ARBA" id="ARBA00022692"/>
    </source>
</evidence>
<dbReference type="RefSeq" id="WP_265382276.1">
    <property type="nucleotide sequence ID" value="NZ_CP110615.1"/>
</dbReference>
<organism evidence="7 8">
    <name type="scientific">Rhodococcus antarcticus</name>
    <dbReference type="NCBI Taxonomy" id="2987751"/>
    <lineage>
        <taxon>Bacteria</taxon>
        <taxon>Bacillati</taxon>
        <taxon>Actinomycetota</taxon>
        <taxon>Actinomycetes</taxon>
        <taxon>Mycobacteriales</taxon>
        <taxon>Nocardiaceae</taxon>
        <taxon>Rhodococcus</taxon>
    </lineage>
</organism>
<proteinExistence type="predicted"/>
<evidence type="ECO:0000256" key="4">
    <source>
        <dbReference type="ARBA" id="ARBA00023136"/>
    </source>
</evidence>
<feature type="transmembrane region" description="Helical" evidence="5">
    <location>
        <begin position="84"/>
        <end position="105"/>
    </location>
</feature>
<gene>
    <name evidence="7" type="ORF">RHODO2019_13520</name>
</gene>
<keyword evidence="4 5" id="KW-0472">Membrane</keyword>
<keyword evidence="2 5" id="KW-0812">Transmembrane</keyword>
<dbReference type="SUPFAM" id="SSF103473">
    <property type="entry name" value="MFS general substrate transporter"/>
    <property type="match status" value="1"/>
</dbReference>
<reference evidence="7" key="1">
    <citation type="submission" date="2022-10" db="EMBL/GenBank/DDBJ databases">
        <title>Rhodococcus sp.75.</title>
        <authorList>
            <person name="Sun M."/>
        </authorList>
    </citation>
    <scope>NUCLEOTIDE SEQUENCE</scope>
    <source>
        <strain evidence="7">75</strain>
    </source>
</reference>
<dbReference type="InterPro" id="IPR050382">
    <property type="entry name" value="MFS_Na/Anion_cotransporter"/>
</dbReference>
<feature type="transmembrane region" description="Helical" evidence="5">
    <location>
        <begin position="242"/>
        <end position="263"/>
    </location>
</feature>
<dbReference type="PANTHER" id="PTHR11662">
    <property type="entry name" value="SOLUTE CARRIER FAMILY 17"/>
    <property type="match status" value="1"/>
</dbReference>